<accession>A0A928UXJ0</accession>
<evidence type="ECO:0000313" key="3">
    <source>
        <dbReference type="Proteomes" id="UP000616201"/>
    </source>
</evidence>
<comment type="caution">
    <text evidence="2">The sequence shown here is derived from an EMBL/GenBank/DDBJ whole genome shotgun (WGS) entry which is preliminary data.</text>
</comment>
<name>A0A928UXJ0_9SPHI</name>
<sequence length="143" mass="16588">MNMLRIKPKILLLIIGCFFSILAFTCSFSKLFFTIGTEETVDVPYFVIFGSFAVLYLFYALIFPKKMSVDDAFNTIRFLIISCLLIALSFLLYNAILYSNPQKVIHHYDIIWIIFFAVLWIINALVLSFYYKLAKKHALIATD</sequence>
<dbReference type="AlphaFoldDB" id="A0A928UXJ0"/>
<keyword evidence="1" id="KW-0472">Membrane</keyword>
<keyword evidence="3" id="KW-1185">Reference proteome</keyword>
<feature type="transmembrane region" description="Helical" evidence="1">
    <location>
        <begin position="45"/>
        <end position="64"/>
    </location>
</feature>
<keyword evidence="1" id="KW-1133">Transmembrane helix</keyword>
<reference evidence="2" key="1">
    <citation type="submission" date="2018-02" db="EMBL/GenBank/DDBJ databases">
        <authorList>
            <person name="Vasarhelyi B.M."/>
            <person name="Deshmukh S."/>
            <person name="Balint B."/>
            <person name="Kukolya J."/>
        </authorList>
    </citation>
    <scope>NUCLEOTIDE SEQUENCE</scope>
    <source>
        <strain evidence="2">KB22</strain>
    </source>
</reference>
<keyword evidence="1" id="KW-0812">Transmembrane</keyword>
<dbReference type="EMBL" id="PRDK01000004">
    <property type="protein sequence ID" value="MBE8713301.1"/>
    <property type="molecule type" value="Genomic_DNA"/>
</dbReference>
<dbReference type="Proteomes" id="UP000616201">
    <property type="component" value="Unassembled WGS sequence"/>
</dbReference>
<proteinExistence type="predicted"/>
<evidence type="ECO:0000256" key="1">
    <source>
        <dbReference type="SAM" id="Phobius"/>
    </source>
</evidence>
<feature type="transmembrane region" description="Helical" evidence="1">
    <location>
        <begin position="76"/>
        <end position="98"/>
    </location>
</feature>
<evidence type="ECO:0000313" key="2">
    <source>
        <dbReference type="EMBL" id="MBE8713301.1"/>
    </source>
</evidence>
<feature type="transmembrane region" description="Helical" evidence="1">
    <location>
        <begin position="110"/>
        <end position="131"/>
    </location>
</feature>
<gene>
    <name evidence="2" type="ORF">C4F49_06385</name>
</gene>
<organism evidence="2 3">
    <name type="scientific">Sphingobacterium hungaricum</name>
    <dbReference type="NCBI Taxonomy" id="2082723"/>
    <lineage>
        <taxon>Bacteria</taxon>
        <taxon>Pseudomonadati</taxon>
        <taxon>Bacteroidota</taxon>
        <taxon>Sphingobacteriia</taxon>
        <taxon>Sphingobacteriales</taxon>
        <taxon>Sphingobacteriaceae</taxon>
        <taxon>Sphingobacterium</taxon>
    </lineage>
</organism>
<protein>
    <submittedName>
        <fullName evidence="2">Uncharacterized protein</fullName>
    </submittedName>
</protein>